<reference evidence="5 6" key="1">
    <citation type="submission" date="2020-03" db="EMBL/GenBank/DDBJ databases">
        <title>Whole genome shotgun sequence of Phytohabitans flavus NBRC 107702.</title>
        <authorList>
            <person name="Komaki H."/>
            <person name="Tamura T."/>
        </authorList>
    </citation>
    <scope>NUCLEOTIDE SEQUENCE [LARGE SCALE GENOMIC DNA]</scope>
    <source>
        <strain evidence="5 6">NBRC 107702</strain>
    </source>
</reference>
<evidence type="ECO:0000259" key="4">
    <source>
        <dbReference type="Pfam" id="PF22725"/>
    </source>
</evidence>
<dbReference type="RefSeq" id="WP_173037831.1">
    <property type="nucleotide sequence ID" value="NZ_AP022870.1"/>
</dbReference>
<dbReference type="EMBL" id="AP022870">
    <property type="protein sequence ID" value="BCB78254.1"/>
    <property type="molecule type" value="Genomic_DNA"/>
</dbReference>
<evidence type="ECO:0000313" key="5">
    <source>
        <dbReference type="EMBL" id="BCB78254.1"/>
    </source>
</evidence>
<dbReference type="InterPro" id="IPR055170">
    <property type="entry name" value="GFO_IDH_MocA-like_dom"/>
</dbReference>
<dbReference type="InterPro" id="IPR000683">
    <property type="entry name" value="Gfo/Idh/MocA-like_OxRdtase_N"/>
</dbReference>
<dbReference type="SUPFAM" id="SSF55347">
    <property type="entry name" value="Glyceraldehyde-3-phosphate dehydrogenase-like, C-terminal domain"/>
    <property type="match status" value="1"/>
</dbReference>
<dbReference type="PANTHER" id="PTHR43818:SF11">
    <property type="entry name" value="BCDNA.GH03377"/>
    <property type="match status" value="1"/>
</dbReference>
<keyword evidence="6" id="KW-1185">Reference proteome</keyword>
<keyword evidence="1" id="KW-0560">Oxidoreductase</keyword>
<feature type="compositionally biased region" description="Basic and acidic residues" evidence="2">
    <location>
        <begin position="421"/>
        <end position="437"/>
    </location>
</feature>
<dbReference type="InterPro" id="IPR036291">
    <property type="entry name" value="NAD(P)-bd_dom_sf"/>
</dbReference>
<gene>
    <name evidence="5" type="ORF">Pflav_046640</name>
</gene>
<dbReference type="GO" id="GO:0000166">
    <property type="term" value="F:nucleotide binding"/>
    <property type="evidence" value="ECO:0007669"/>
    <property type="project" value="InterPro"/>
</dbReference>
<evidence type="ECO:0000313" key="6">
    <source>
        <dbReference type="Proteomes" id="UP000502508"/>
    </source>
</evidence>
<sequence length="437" mass="47680">MATIRWGIIGCGDVTEVKSGPAFYKARDSQLVAVMRRDAAKAADFARRHGVARWHTDADDIIKARDIDAVYIATRTDTHLEYALRCAAAGKPTYVEKPMAMDATECSLMRSAFAAAGVPLWVAYYRRALPRFVRVKELLESGAIGTPRVVRTTLRAPLPALPAGEPLPWRVDPAYGRGHFFEGACHALDLIDFLFGELSDVHGTAVNQAGAYPTPDLVTATYRLPGGVLGTGQWCYAADSAADVTEVTGSTGRLRYSTSKMDEPITLVTGGQEQRIPVPDPQHVQQPLVQSIVDELNGQGRCPSTGETAFRTAQVTDWILGPSPARTGVNQTTDRRPAGRTPITPTYAGSRSRSRTWCRSRGDHPRVRGSRAAQHPPPQSRWDHPACAGSRPATSTRKTWKSDHPRMRGSRAGSMSSATLTRDHPRVRGSRLPDLRP</sequence>
<dbReference type="InterPro" id="IPR050463">
    <property type="entry name" value="Gfo/Idh/MocA_oxidrdct_glycsds"/>
</dbReference>
<dbReference type="Pfam" id="PF01408">
    <property type="entry name" value="GFO_IDH_MocA"/>
    <property type="match status" value="1"/>
</dbReference>
<evidence type="ECO:0000256" key="2">
    <source>
        <dbReference type="SAM" id="MobiDB-lite"/>
    </source>
</evidence>
<dbReference type="SUPFAM" id="SSF51735">
    <property type="entry name" value="NAD(P)-binding Rossmann-fold domains"/>
    <property type="match status" value="1"/>
</dbReference>
<dbReference type="AntiFam" id="ANF00057">
    <property type="entry name" value="Translation of E. coli type CRISPR repeat"/>
</dbReference>
<dbReference type="KEGG" id="pfla:Pflav_046640"/>
<evidence type="ECO:0008006" key="7">
    <source>
        <dbReference type="Google" id="ProtNLM"/>
    </source>
</evidence>
<feature type="domain" description="Gfo/Idh/MocA-like oxidoreductase N-terminal" evidence="3">
    <location>
        <begin position="4"/>
        <end position="124"/>
    </location>
</feature>
<dbReference type="Pfam" id="PF22725">
    <property type="entry name" value="GFO_IDH_MocA_C3"/>
    <property type="match status" value="1"/>
</dbReference>
<evidence type="ECO:0000256" key="1">
    <source>
        <dbReference type="ARBA" id="ARBA00023002"/>
    </source>
</evidence>
<feature type="domain" description="GFO/IDH/MocA-like oxidoreductase" evidence="4">
    <location>
        <begin position="132"/>
        <end position="255"/>
    </location>
</feature>
<accession>A0A6F8XWM7</accession>
<evidence type="ECO:0000259" key="3">
    <source>
        <dbReference type="Pfam" id="PF01408"/>
    </source>
</evidence>
<dbReference type="Gene3D" id="3.40.50.720">
    <property type="entry name" value="NAD(P)-binding Rossmann-like Domain"/>
    <property type="match status" value="1"/>
</dbReference>
<dbReference type="AlphaFoldDB" id="A0A6F8XWM7"/>
<proteinExistence type="predicted"/>
<dbReference type="Gene3D" id="3.30.360.10">
    <property type="entry name" value="Dihydrodipicolinate Reductase, domain 2"/>
    <property type="match status" value="1"/>
</dbReference>
<dbReference type="PANTHER" id="PTHR43818">
    <property type="entry name" value="BCDNA.GH03377"/>
    <property type="match status" value="1"/>
</dbReference>
<reference evidence="5 6" key="2">
    <citation type="submission" date="2020-03" db="EMBL/GenBank/DDBJ databases">
        <authorList>
            <person name="Ichikawa N."/>
            <person name="Kimura A."/>
            <person name="Kitahashi Y."/>
            <person name="Uohara A."/>
        </authorList>
    </citation>
    <scope>NUCLEOTIDE SEQUENCE [LARGE SCALE GENOMIC DNA]</scope>
    <source>
        <strain evidence="5 6">NBRC 107702</strain>
    </source>
</reference>
<protein>
    <recommendedName>
        <fullName evidence="7">Oxidoreductase</fullName>
    </recommendedName>
</protein>
<organism evidence="5 6">
    <name type="scientific">Phytohabitans flavus</name>
    <dbReference type="NCBI Taxonomy" id="1076124"/>
    <lineage>
        <taxon>Bacteria</taxon>
        <taxon>Bacillati</taxon>
        <taxon>Actinomycetota</taxon>
        <taxon>Actinomycetes</taxon>
        <taxon>Micromonosporales</taxon>
        <taxon>Micromonosporaceae</taxon>
    </lineage>
</organism>
<dbReference type="GO" id="GO:0016491">
    <property type="term" value="F:oxidoreductase activity"/>
    <property type="evidence" value="ECO:0007669"/>
    <property type="project" value="UniProtKB-KW"/>
</dbReference>
<name>A0A6F8XWM7_9ACTN</name>
<dbReference type="Proteomes" id="UP000502508">
    <property type="component" value="Chromosome"/>
</dbReference>
<feature type="region of interest" description="Disordered" evidence="2">
    <location>
        <begin position="320"/>
        <end position="437"/>
    </location>
</feature>